<feature type="domain" description="RING-type" evidence="14">
    <location>
        <begin position="250"/>
        <end position="291"/>
    </location>
</feature>
<dbReference type="GO" id="GO:0016020">
    <property type="term" value="C:membrane"/>
    <property type="evidence" value="ECO:0007669"/>
    <property type="project" value="UniProtKB-SubCell"/>
</dbReference>
<dbReference type="EC" id="2.3.2.27" evidence="3"/>
<dbReference type="GO" id="GO:0061630">
    <property type="term" value="F:ubiquitin protein ligase activity"/>
    <property type="evidence" value="ECO:0007669"/>
    <property type="project" value="UniProtKB-EC"/>
</dbReference>
<dbReference type="CDD" id="cd16454">
    <property type="entry name" value="RING-H2_PA-TM-RING"/>
    <property type="match status" value="1"/>
</dbReference>
<dbReference type="SUPFAM" id="SSF57850">
    <property type="entry name" value="RING/U-box"/>
    <property type="match status" value="1"/>
</dbReference>
<evidence type="ECO:0000259" key="14">
    <source>
        <dbReference type="PROSITE" id="PS50089"/>
    </source>
</evidence>
<sequence length="298" mass="32283">MVSASSLIVIKFHFGCCVFPVLELHSDGKVSAASEPESSFADDFNGFINATPGHYYSNLGSDGRRYDGSEKPKVWRCIDIASIFVIPKAASVSVVPKATGEQSTRGGSTNGGGSSSANGGGGDPPVSYSSIQPGDIESVDNLQINVFNRRRELTYSGTIMKCSVTGRSHLFQWLGTRVWESVKEVDRVRAMERLRVESAGYNTIIPLAGNMSIAMTQEEIDILPEYEYKVPDSSASVVPHSSDASIALKCVVCQDQVKPGEIVRALPCLHQFHKVCVDGWLREKGQCPFCRRGARQGG</sequence>
<dbReference type="PROSITE" id="PS50089">
    <property type="entry name" value="ZF_RING_2"/>
    <property type="match status" value="1"/>
</dbReference>
<keyword evidence="8" id="KW-0833">Ubl conjugation pathway</keyword>
<dbReference type="PANTHER" id="PTHR45977">
    <property type="entry name" value="TARGET OF ERK KINASE MPK-1"/>
    <property type="match status" value="1"/>
</dbReference>
<dbReference type="GO" id="GO:0008270">
    <property type="term" value="F:zinc ion binding"/>
    <property type="evidence" value="ECO:0007669"/>
    <property type="project" value="UniProtKB-KW"/>
</dbReference>
<keyword evidence="11" id="KW-0472">Membrane</keyword>
<dbReference type="GO" id="GO:0006511">
    <property type="term" value="P:ubiquitin-dependent protein catabolic process"/>
    <property type="evidence" value="ECO:0007669"/>
    <property type="project" value="TreeGrafter"/>
</dbReference>
<dbReference type="OrthoDB" id="8062037at2759"/>
<keyword evidence="10" id="KW-1133">Transmembrane helix</keyword>
<keyword evidence="16" id="KW-1185">Reference proteome</keyword>
<reference evidence="15" key="2">
    <citation type="journal article" date="2023" name="Plants (Basel)">
        <title>Annotation of the Turnera subulata (Passifloraceae) Draft Genome Reveals the S-Locus Evolved after the Divergence of Turneroideae from Passifloroideae in a Stepwise Manner.</title>
        <authorList>
            <person name="Henning P.M."/>
            <person name="Roalson E.H."/>
            <person name="Mir W."/>
            <person name="McCubbin A.G."/>
            <person name="Shore J.S."/>
        </authorList>
    </citation>
    <scope>NUCLEOTIDE SEQUENCE</scope>
    <source>
        <strain evidence="15">F60SS</strain>
    </source>
</reference>
<keyword evidence="9" id="KW-0862">Zinc</keyword>
<feature type="region of interest" description="Disordered" evidence="13">
    <location>
        <begin position="96"/>
        <end position="132"/>
    </location>
</feature>
<dbReference type="PANTHER" id="PTHR45977:SF4">
    <property type="entry name" value="RING-TYPE DOMAIN-CONTAINING PROTEIN"/>
    <property type="match status" value="1"/>
</dbReference>
<dbReference type="Proteomes" id="UP001141552">
    <property type="component" value="Unassembled WGS sequence"/>
</dbReference>
<keyword evidence="6" id="KW-0479">Metal-binding</keyword>
<evidence type="ECO:0000256" key="12">
    <source>
        <dbReference type="PROSITE-ProRule" id="PRU00175"/>
    </source>
</evidence>
<reference evidence="15" key="1">
    <citation type="submission" date="2022-02" db="EMBL/GenBank/DDBJ databases">
        <authorList>
            <person name="Henning P.M."/>
            <person name="McCubbin A.G."/>
            <person name="Shore J.S."/>
        </authorList>
    </citation>
    <scope>NUCLEOTIDE SEQUENCE</scope>
    <source>
        <strain evidence="15">F60SS</strain>
        <tissue evidence="15">Leaves</tissue>
    </source>
</reference>
<keyword evidence="4" id="KW-0808">Transferase</keyword>
<name>A0A9Q0FIR0_9ROSI</name>
<dbReference type="Pfam" id="PF13639">
    <property type="entry name" value="zf-RING_2"/>
    <property type="match status" value="1"/>
</dbReference>
<feature type="compositionally biased region" description="Gly residues" evidence="13">
    <location>
        <begin position="108"/>
        <end position="123"/>
    </location>
</feature>
<proteinExistence type="predicted"/>
<protein>
    <recommendedName>
        <fullName evidence="3">RING-type E3 ubiquitin transferase</fullName>
        <ecNumber evidence="3">2.3.2.27</ecNumber>
    </recommendedName>
</protein>
<accession>A0A9Q0FIR0</accession>
<evidence type="ECO:0000256" key="10">
    <source>
        <dbReference type="ARBA" id="ARBA00022989"/>
    </source>
</evidence>
<evidence type="ECO:0000256" key="13">
    <source>
        <dbReference type="SAM" id="MobiDB-lite"/>
    </source>
</evidence>
<evidence type="ECO:0000256" key="1">
    <source>
        <dbReference type="ARBA" id="ARBA00000900"/>
    </source>
</evidence>
<keyword evidence="5" id="KW-0812">Transmembrane</keyword>
<evidence type="ECO:0000256" key="8">
    <source>
        <dbReference type="ARBA" id="ARBA00022786"/>
    </source>
</evidence>
<evidence type="ECO:0000313" key="15">
    <source>
        <dbReference type="EMBL" id="KAJ4832196.1"/>
    </source>
</evidence>
<evidence type="ECO:0000256" key="7">
    <source>
        <dbReference type="ARBA" id="ARBA00022771"/>
    </source>
</evidence>
<evidence type="ECO:0000256" key="11">
    <source>
        <dbReference type="ARBA" id="ARBA00023136"/>
    </source>
</evidence>
<dbReference type="InterPro" id="IPR001841">
    <property type="entry name" value="Znf_RING"/>
</dbReference>
<dbReference type="InterPro" id="IPR013083">
    <property type="entry name" value="Znf_RING/FYVE/PHD"/>
</dbReference>
<dbReference type="SMART" id="SM00184">
    <property type="entry name" value="RING"/>
    <property type="match status" value="1"/>
</dbReference>
<organism evidence="15 16">
    <name type="scientific">Turnera subulata</name>
    <dbReference type="NCBI Taxonomy" id="218843"/>
    <lineage>
        <taxon>Eukaryota</taxon>
        <taxon>Viridiplantae</taxon>
        <taxon>Streptophyta</taxon>
        <taxon>Embryophyta</taxon>
        <taxon>Tracheophyta</taxon>
        <taxon>Spermatophyta</taxon>
        <taxon>Magnoliopsida</taxon>
        <taxon>eudicotyledons</taxon>
        <taxon>Gunneridae</taxon>
        <taxon>Pentapetalae</taxon>
        <taxon>rosids</taxon>
        <taxon>fabids</taxon>
        <taxon>Malpighiales</taxon>
        <taxon>Passifloraceae</taxon>
        <taxon>Turnera</taxon>
    </lineage>
</organism>
<evidence type="ECO:0000256" key="9">
    <source>
        <dbReference type="ARBA" id="ARBA00022833"/>
    </source>
</evidence>
<comment type="caution">
    <text evidence="15">The sequence shown here is derived from an EMBL/GenBank/DDBJ whole genome shotgun (WGS) entry which is preliminary data.</text>
</comment>
<evidence type="ECO:0000256" key="4">
    <source>
        <dbReference type="ARBA" id="ARBA00022679"/>
    </source>
</evidence>
<dbReference type="EMBL" id="JAKUCV010005182">
    <property type="protein sequence ID" value="KAJ4832196.1"/>
    <property type="molecule type" value="Genomic_DNA"/>
</dbReference>
<evidence type="ECO:0000256" key="5">
    <source>
        <dbReference type="ARBA" id="ARBA00022692"/>
    </source>
</evidence>
<comment type="catalytic activity">
    <reaction evidence="1">
        <text>S-ubiquitinyl-[E2 ubiquitin-conjugating enzyme]-L-cysteine + [acceptor protein]-L-lysine = [E2 ubiquitin-conjugating enzyme]-L-cysteine + N(6)-ubiquitinyl-[acceptor protein]-L-lysine.</text>
        <dbReference type="EC" id="2.3.2.27"/>
    </reaction>
</comment>
<comment type="subcellular location">
    <subcellularLocation>
        <location evidence="2">Membrane</location>
        <topology evidence="2">Multi-pass membrane protein</topology>
    </subcellularLocation>
</comment>
<evidence type="ECO:0000313" key="16">
    <source>
        <dbReference type="Proteomes" id="UP001141552"/>
    </source>
</evidence>
<evidence type="ECO:0000256" key="3">
    <source>
        <dbReference type="ARBA" id="ARBA00012483"/>
    </source>
</evidence>
<dbReference type="GO" id="GO:0016567">
    <property type="term" value="P:protein ubiquitination"/>
    <property type="evidence" value="ECO:0007669"/>
    <property type="project" value="TreeGrafter"/>
</dbReference>
<dbReference type="Gene3D" id="3.30.40.10">
    <property type="entry name" value="Zinc/RING finger domain, C3HC4 (zinc finger)"/>
    <property type="match status" value="1"/>
</dbReference>
<keyword evidence="7 12" id="KW-0863">Zinc-finger</keyword>
<evidence type="ECO:0000256" key="2">
    <source>
        <dbReference type="ARBA" id="ARBA00004141"/>
    </source>
</evidence>
<gene>
    <name evidence="15" type="ORF">Tsubulata_009022</name>
</gene>
<dbReference type="AlphaFoldDB" id="A0A9Q0FIR0"/>
<evidence type="ECO:0000256" key="6">
    <source>
        <dbReference type="ARBA" id="ARBA00022723"/>
    </source>
</evidence>